<organism evidence="2">
    <name type="scientific">Clastoptera arizonana</name>
    <name type="common">Arizona spittle bug</name>
    <dbReference type="NCBI Taxonomy" id="38151"/>
    <lineage>
        <taxon>Eukaryota</taxon>
        <taxon>Metazoa</taxon>
        <taxon>Ecdysozoa</taxon>
        <taxon>Arthropoda</taxon>
        <taxon>Hexapoda</taxon>
        <taxon>Insecta</taxon>
        <taxon>Pterygota</taxon>
        <taxon>Neoptera</taxon>
        <taxon>Paraneoptera</taxon>
        <taxon>Hemiptera</taxon>
        <taxon>Auchenorrhyncha</taxon>
        <taxon>Cercopoidea</taxon>
        <taxon>Clastopteridae</taxon>
        <taxon>Clastoptera</taxon>
    </lineage>
</organism>
<dbReference type="SUPFAM" id="SSF52087">
    <property type="entry name" value="CRAL/TRIO domain"/>
    <property type="match status" value="1"/>
</dbReference>
<dbReference type="SMART" id="SM00516">
    <property type="entry name" value="SEC14"/>
    <property type="match status" value="1"/>
</dbReference>
<dbReference type="Gene3D" id="3.40.525.10">
    <property type="entry name" value="CRAL-TRIO lipid binding domain"/>
    <property type="match status" value="1"/>
</dbReference>
<dbReference type="AlphaFoldDB" id="A0A1B6CMW7"/>
<dbReference type="PRINTS" id="PR00180">
    <property type="entry name" value="CRETINALDHBP"/>
</dbReference>
<accession>A0A1B6CMW7</accession>
<feature type="domain" description="CRAL-TRIO" evidence="1">
    <location>
        <begin position="157"/>
        <end position="252"/>
    </location>
</feature>
<dbReference type="CDD" id="cd00170">
    <property type="entry name" value="SEC14"/>
    <property type="match status" value="1"/>
</dbReference>
<proteinExistence type="predicted"/>
<sequence length="308" mass="36409">MLAAPDPPMLERIRHIINEESDHKLTANVKIVKDWFRSQPHLPQHFDERIIPVFLRGCKHDLEKTKKKLDTYFTLRSNIPEFFQQRCPTGWDVVNAFRVMKAFPLPQLTPDGYRITIHQITNLSDCEFIATHIYKALCMIGDIRLIEESAISGDIFIFDVQHVTMSHITRLANPQLRKILHCTQDGYPQRLKEIHLINAPPYIDKIVNMFKMFMKNKMRNRFYIHKKHDTLSNFFPVSILPEDYGGNEPSMNTMQDQWVKKLESYKEWFLKQEKIKTEEELRPAKTTFDYENTQYFGCVGVFKQLSID</sequence>
<dbReference type="EMBL" id="GEDC01022563">
    <property type="protein sequence ID" value="JAS14735.1"/>
    <property type="molecule type" value="Transcribed_RNA"/>
</dbReference>
<dbReference type="InterPro" id="IPR036865">
    <property type="entry name" value="CRAL-TRIO_dom_sf"/>
</dbReference>
<gene>
    <name evidence="2" type="ORF">g.5057</name>
</gene>
<dbReference type="SUPFAM" id="SSF46938">
    <property type="entry name" value="CRAL/TRIO N-terminal domain"/>
    <property type="match status" value="1"/>
</dbReference>
<dbReference type="PANTHER" id="PTHR10174:SF224">
    <property type="entry name" value="RETINOL-BINDING PROTEIN PINTA"/>
    <property type="match status" value="1"/>
</dbReference>
<evidence type="ECO:0000313" key="2">
    <source>
        <dbReference type="EMBL" id="JAS14735.1"/>
    </source>
</evidence>
<protein>
    <recommendedName>
        <fullName evidence="1">CRAL-TRIO domain-containing protein</fullName>
    </recommendedName>
</protein>
<dbReference type="PANTHER" id="PTHR10174">
    <property type="entry name" value="ALPHA-TOCOPHEROL TRANSFER PROTEIN-RELATED"/>
    <property type="match status" value="1"/>
</dbReference>
<dbReference type="Gene3D" id="1.20.5.1200">
    <property type="entry name" value="Alpha-tocopherol transfer"/>
    <property type="match status" value="1"/>
</dbReference>
<dbReference type="PROSITE" id="PS50191">
    <property type="entry name" value="CRAL_TRIO"/>
    <property type="match status" value="1"/>
</dbReference>
<evidence type="ECO:0000259" key="1">
    <source>
        <dbReference type="PROSITE" id="PS50191"/>
    </source>
</evidence>
<dbReference type="InterPro" id="IPR036273">
    <property type="entry name" value="CRAL/TRIO_N_dom_sf"/>
</dbReference>
<dbReference type="Pfam" id="PF00650">
    <property type="entry name" value="CRAL_TRIO"/>
    <property type="match status" value="1"/>
</dbReference>
<name>A0A1B6CMW7_9HEMI</name>
<reference evidence="2" key="1">
    <citation type="submission" date="2015-12" db="EMBL/GenBank/DDBJ databases">
        <title>De novo transcriptome assembly of four potential Pierce s Disease insect vectors from Arizona vineyards.</title>
        <authorList>
            <person name="Tassone E.E."/>
        </authorList>
    </citation>
    <scope>NUCLEOTIDE SEQUENCE</scope>
</reference>
<dbReference type="GO" id="GO:0016020">
    <property type="term" value="C:membrane"/>
    <property type="evidence" value="ECO:0007669"/>
    <property type="project" value="TreeGrafter"/>
</dbReference>
<dbReference type="InterPro" id="IPR001251">
    <property type="entry name" value="CRAL-TRIO_dom"/>
</dbReference>
<dbReference type="GO" id="GO:1902936">
    <property type="term" value="F:phosphatidylinositol bisphosphate binding"/>
    <property type="evidence" value="ECO:0007669"/>
    <property type="project" value="TreeGrafter"/>
</dbReference>